<evidence type="ECO:0000259" key="9">
    <source>
        <dbReference type="Pfam" id="PF03958"/>
    </source>
</evidence>
<dbReference type="PANTHER" id="PTHR30332:SF24">
    <property type="entry name" value="SECRETIN GSPD-RELATED"/>
    <property type="match status" value="1"/>
</dbReference>
<name>A0A0H3MCE5_CHLT2</name>
<dbReference type="PATRIC" id="fig|471472.4.peg.895"/>
<dbReference type="InterPro" id="IPR004846">
    <property type="entry name" value="T2SS/T3SS_dom"/>
</dbReference>
<keyword evidence="5" id="KW-0813">Transport</keyword>
<evidence type="ECO:0000259" key="8">
    <source>
        <dbReference type="Pfam" id="PF00263"/>
    </source>
</evidence>
<dbReference type="InterPro" id="IPR005644">
    <property type="entry name" value="NolW-like"/>
</dbReference>
<comment type="subcellular location">
    <subcellularLocation>
        <location evidence="5">Cell outer membrane</location>
    </subcellularLocation>
    <subcellularLocation>
        <location evidence="1">Membrane</location>
    </subcellularLocation>
</comment>
<dbReference type="InterPro" id="IPR001775">
    <property type="entry name" value="GspD/PilQ"/>
</dbReference>
<protein>
    <submittedName>
        <fullName evidence="10">General secretion pathway protein D</fullName>
    </submittedName>
</protein>
<evidence type="ECO:0000313" key="11">
    <source>
        <dbReference type="Proteomes" id="UP000000795"/>
    </source>
</evidence>
<dbReference type="KEGG" id="ctb:CTL0835"/>
<dbReference type="EMBL" id="AM884176">
    <property type="protein sequence ID" value="CAP04272.1"/>
    <property type="molecule type" value="Genomic_DNA"/>
</dbReference>
<dbReference type="PRINTS" id="PR00811">
    <property type="entry name" value="BCTERIALGSPD"/>
</dbReference>
<dbReference type="AlphaFoldDB" id="A0A0H3MCE5"/>
<evidence type="ECO:0000256" key="7">
    <source>
        <dbReference type="SAM" id="MobiDB-lite"/>
    </source>
</evidence>
<accession>A0A0H3MCE5</accession>
<keyword evidence="2" id="KW-0732">Signal</keyword>
<dbReference type="Proteomes" id="UP001154402">
    <property type="component" value="Chromosome"/>
</dbReference>
<sequence>MKNILGYGFLGTFCLGSLTVPSFSITITEKLASLEGKTESLAPFSHISSFNAELKEANDVLKSLYEEALSLRSRGETSQAVWDELRSRLIGAKQRIRSLEDLWSVEVAERGGDPEDYALWNHPETTIYNLVSDYGDEQSIYVIPQNVGAMRITAMSKLVVPKEGFEECLSLLLMRLGIGIRQVSPWIKELYLTNREESGVLGIFGSRQELDSLPMTAHIAFVLSSKNLDARADVQALRKFANSDTMLIDFIGGKVWLFGAVSEITELLKIYEFLQSDNIRQEHRIVSLSKIEPSEMLAILKAAFREDLAKEGEDSSGVGLKVVPLQNHGRSLFLSGALPIVQKAIDLIRELEEGIESPTDKTVFWYHVKHSDPQELAALLSQVHDIFSNGASGASSSCDTGVVSSKAGSSSNGLGVHIDTSLRSSVKEGSAKYGSFIADSKTGTLIMVIEKEALPKIKMLLKKLDVPKKMVRIEVLLFERKLSNQRKSGLNLLRLGEEVCKQGTQAVSWASGGILEFLFKGGAKGIVPSYDFAYQFLMAQEDVRINASPSVVTMNQTPARIAIVEEMSIVVSSDKDKAQYNRAQYGIMIKILPVINIGEEDGKSFITLETDITFDSTGRNHADRPDVTRRNITNKVRIQDGETVIIGGLRCNQTMDSRDGIPFLGELPGIGKLFGMDSASDSQTEMFMFITPKILDNPSETEEKLECAFLAARPGENDDFLRALVAGQQAAKQAIERKESTVWGEESSGSRGRVEYDGRE</sequence>
<evidence type="ECO:0000256" key="1">
    <source>
        <dbReference type="ARBA" id="ARBA00004370"/>
    </source>
</evidence>
<comment type="similarity">
    <text evidence="4">Belongs to the bacterial secretin family.</text>
</comment>
<dbReference type="PANTHER" id="PTHR30332">
    <property type="entry name" value="PROBABLE GENERAL SECRETION PATHWAY PROTEIN D"/>
    <property type="match status" value="1"/>
</dbReference>
<dbReference type="GO" id="GO:0009306">
    <property type="term" value="P:protein secretion"/>
    <property type="evidence" value="ECO:0007669"/>
    <property type="project" value="InterPro"/>
</dbReference>
<feature type="region of interest" description="Disordered" evidence="7">
    <location>
        <begin position="392"/>
        <end position="411"/>
    </location>
</feature>
<dbReference type="InterPro" id="IPR038591">
    <property type="entry name" value="NolW-like_sf"/>
</dbReference>
<organism evidence="10">
    <name type="scientific">Chlamydia trachomatis serovar L2 (strain ATCC VR-902B / DSM 19102 / 434/Bu)</name>
    <dbReference type="NCBI Taxonomy" id="471472"/>
    <lineage>
        <taxon>Bacteria</taxon>
        <taxon>Pseudomonadati</taxon>
        <taxon>Chlamydiota</taxon>
        <taxon>Chlamydiia</taxon>
        <taxon>Chlamydiales</taxon>
        <taxon>Chlamydiaceae</taxon>
        <taxon>Chlamydia/Chlamydophila group</taxon>
        <taxon>Chlamydia</taxon>
    </lineage>
</organism>
<feature type="region of interest" description="Disordered" evidence="7">
    <location>
        <begin position="735"/>
        <end position="760"/>
    </location>
</feature>
<evidence type="ECO:0000256" key="3">
    <source>
        <dbReference type="ARBA" id="ARBA00023136"/>
    </source>
</evidence>
<dbReference type="RefSeq" id="WP_009873907.1">
    <property type="nucleotide sequence ID" value="NC_010287.1"/>
</dbReference>
<evidence type="ECO:0000256" key="4">
    <source>
        <dbReference type="RuleBase" id="RU004003"/>
    </source>
</evidence>
<dbReference type="Gene3D" id="3.30.1370.120">
    <property type="match status" value="1"/>
</dbReference>
<evidence type="ECO:0000256" key="6">
    <source>
        <dbReference type="SAM" id="Coils"/>
    </source>
</evidence>
<evidence type="ECO:0000256" key="2">
    <source>
        <dbReference type="ARBA" id="ARBA00022729"/>
    </source>
</evidence>
<proteinExistence type="inferred from homology"/>
<dbReference type="Pfam" id="PF03958">
    <property type="entry name" value="Secretin_N"/>
    <property type="match status" value="1"/>
</dbReference>
<evidence type="ECO:0000256" key="5">
    <source>
        <dbReference type="RuleBase" id="RU004004"/>
    </source>
</evidence>
<dbReference type="GO" id="GO:0015627">
    <property type="term" value="C:type II protein secretion system complex"/>
    <property type="evidence" value="ECO:0007669"/>
    <property type="project" value="TreeGrafter"/>
</dbReference>
<keyword evidence="3" id="KW-0472">Membrane</keyword>
<dbReference type="Pfam" id="PF00263">
    <property type="entry name" value="Secretin"/>
    <property type="match status" value="1"/>
</dbReference>
<keyword evidence="6" id="KW-0175">Coiled coil</keyword>
<feature type="domain" description="Type II/III secretion system secretin-like" evidence="8">
    <location>
        <begin position="538"/>
        <end position="695"/>
    </location>
</feature>
<feature type="domain" description="NolW-like" evidence="9">
    <location>
        <begin position="363"/>
        <end position="469"/>
    </location>
</feature>
<gene>
    <name evidence="10" type="primary">gspD</name>
    <name evidence="10" type="ordered locus">CTL0835</name>
</gene>
<reference evidence="10" key="1">
    <citation type="journal article" date="2008" name="Genome Res.">
        <title>Chlamydia trachomatis: genome sequence analysis of lymphogranuloma venereum isolates.</title>
        <authorList>
            <person name="Thomson N.R."/>
            <person name="Holden M.T."/>
            <person name="Carder C."/>
            <person name="Lennard N."/>
            <person name="Lockey S.J."/>
            <person name="Marsh P."/>
            <person name="Skipp P."/>
            <person name="O'Connor C.D."/>
            <person name="Goodhead I."/>
            <person name="Norbertzcak H."/>
            <person name="Harris B."/>
            <person name="Ormond D."/>
            <person name="Rance R."/>
            <person name="Quail M.A."/>
            <person name="Parkhill J."/>
            <person name="Stephens R.S."/>
            <person name="Clarke I.N."/>
        </authorList>
    </citation>
    <scope>NUCLEOTIDE SEQUENCE [LARGE SCALE GENOMIC DNA]</scope>
    <source>
        <strain evidence="10">434/Bu</strain>
        <strain evidence="11">434/Bu / ATCC VR-902B</strain>
    </source>
</reference>
<dbReference type="GO" id="GO:0009279">
    <property type="term" value="C:cell outer membrane"/>
    <property type="evidence" value="ECO:0007669"/>
    <property type="project" value="UniProtKB-SubCell"/>
</dbReference>
<dbReference type="HOGENOM" id="CLU_366690_0_0_0"/>
<evidence type="ECO:0000313" key="10">
    <source>
        <dbReference type="EMBL" id="CAP04272.1"/>
    </source>
</evidence>
<dbReference type="InterPro" id="IPR050810">
    <property type="entry name" value="Bact_Secretion_Sys_Channel"/>
</dbReference>
<feature type="coiled-coil region" evidence="6">
    <location>
        <begin position="47"/>
        <end position="74"/>
    </location>
</feature>